<dbReference type="Proteomes" id="UP000886523">
    <property type="component" value="Unassembled WGS sequence"/>
</dbReference>
<proteinExistence type="predicted"/>
<sequence length="272" mass="29766">MAETIQYDIPTGRQPPLASVRPCQHSSIQLPHHFVPSLSKQEALRRLPCIAFMGFGPRTLGLGHELNICVDPLFSGGTALRARGKPQHSAGSPSSFRLPLSKIFPFLPSLEEFIGALLYLLAMNHTNNPDDWDASLKNSFALRPGTLLIAEVAAAFFILRCSNRTSPVHPTYIIEAIPPTVTRFLNQIPGKKPAHGWLIFTAILFQLGGPLNVFLWLVTGRRFGFSSQARDDPEDRGAHSRPMGPYSRAVGDLNSAHPIFPDGTSVARSVSL</sequence>
<reference evidence="2" key="1">
    <citation type="journal article" date="2020" name="Nat. Commun.">
        <title>Large-scale genome sequencing of mycorrhizal fungi provides insights into the early evolution of symbiotic traits.</title>
        <authorList>
            <person name="Miyauchi S."/>
            <person name="Kiss E."/>
            <person name="Kuo A."/>
            <person name="Drula E."/>
            <person name="Kohler A."/>
            <person name="Sanchez-Garcia M."/>
            <person name="Morin E."/>
            <person name="Andreopoulos B."/>
            <person name="Barry K.W."/>
            <person name="Bonito G."/>
            <person name="Buee M."/>
            <person name="Carver A."/>
            <person name="Chen C."/>
            <person name="Cichocki N."/>
            <person name="Clum A."/>
            <person name="Culley D."/>
            <person name="Crous P.W."/>
            <person name="Fauchery L."/>
            <person name="Girlanda M."/>
            <person name="Hayes R.D."/>
            <person name="Keri Z."/>
            <person name="LaButti K."/>
            <person name="Lipzen A."/>
            <person name="Lombard V."/>
            <person name="Magnuson J."/>
            <person name="Maillard F."/>
            <person name="Murat C."/>
            <person name="Nolan M."/>
            <person name="Ohm R.A."/>
            <person name="Pangilinan J."/>
            <person name="Pereira M.F."/>
            <person name="Perotto S."/>
            <person name="Peter M."/>
            <person name="Pfister S."/>
            <person name="Riley R."/>
            <person name="Sitrit Y."/>
            <person name="Stielow J.B."/>
            <person name="Szollosi G."/>
            <person name="Zifcakova L."/>
            <person name="Stursova M."/>
            <person name="Spatafora J.W."/>
            <person name="Tedersoo L."/>
            <person name="Vaario L.M."/>
            <person name="Yamada A."/>
            <person name="Yan M."/>
            <person name="Wang P."/>
            <person name="Xu J."/>
            <person name="Bruns T."/>
            <person name="Baldrian P."/>
            <person name="Vilgalys R."/>
            <person name="Dunand C."/>
            <person name="Henrissat B."/>
            <person name="Grigoriev I.V."/>
            <person name="Hibbett D."/>
            <person name="Nagy L.G."/>
            <person name="Martin F.M."/>
        </authorList>
    </citation>
    <scope>NUCLEOTIDE SEQUENCE</scope>
    <source>
        <strain evidence="2">UP504</strain>
    </source>
</reference>
<comment type="caution">
    <text evidence="2">The sequence shown here is derived from an EMBL/GenBank/DDBJ whole genome shotgun (WGS) entry which is preliminary data.</text>
</comment>
<evidence type="ECO:0000313" key="2">
    <source>
        <dbReference type="EMBL" id="KAF9516472.1"/>
    </source>
</evidence>
<dbReference type="OrthoDB" id="100006at2759"/>
<keyword evidence="1" id="KW-1133">Transmembrane helix</keyword>
<protein>
    <submittedName>
        <fullName evidence="2">Uncharacterized protein</fullName>
    </submittedName>
</protein>
<evidence type="ECO:0000256" key="1">
    <source>
        <dbReference type="SAM" id="Phobius"/>
    </source>
</evidence>
<name>A0A9P6DWJ8_9AGAM</name>
<gene>
    <name evidence="2" type="ORF">BS47DRAFT_1483957</name>
</gene>
<keyword evidence="1" id="KW-0812">Transmembrane</keyword>
<feature type="transmembrane region" description="Helical" evidence="1">
    <location>
        <begin position="197"/>
        <end position="218"/>
    </location>
</feature>
<dbReference type="AlphaFoldDB" id="A0A9P6DWJ8"/>
<dbReference type="EMBL" id="MU128939">
    <property type="protein sequence ID" value="KAF9516472.1"/>
    <property type="molecule type" value="Genomic_DNA"/>
</dbReference>
<evidence type="ECO:0000313" key="3">
    <source>
        <dbReference type="Proteomes" id="UP000886523"/>
    </source>
</evidence>
<accession>A0A9P6DWJ8</accession>
<keyword evidence="1" id="KW-0472">Membrane</keyword>
<keyword evidence="3" id="KW-1185">Reference proteome</keyword>
<organism evidence="2 3">
    <name type="scientific">Hydnum rufescens UP504</name>
    <dbReference type="NCBI Taxonomy" id="1448309"/>
    <lineage>
        <taxon>Eukaryota</taxon>
        <taxon>Fungi</taxon>
        <taxon>Dikarya</taxon>
        <taxon>Basidiomycota</taxon>
        <taxon>Agaricomycotina</taxon>
        <taxon>Agaricomycetes</taxon>
        <taxon>Cantharellales</taxon>
        <taxon>Hydnaceae</taxon>
        <taxon>Hydnum</taxon>
    </lineage>
</organism>